<proteinExistence type="predicted"/>
<evidence type="ECO:0000256" key="1">
    <source>
        <dbReference type="SAM" id="MobiDB-lite"/>
    </source>
</evidence>
<keyword evidence="3" id="KW-1185">Reference proteome</keyword>
<dbReference type="AlphaFoldDB" id="A0A6B0S8Q4"/>
<organism evidence="2 3">
    <name type="scientific">Bos mutus</name>
    <name type="common">wild yak</name>
    <dbReference type="NCBI Taxonomy" id="72004"/>
    <lineage>
        <taxon>Eukaryota</taxon>
        <taxon>Metazoa</taxon>
        <taxon>Chordata</taxon>
        <taxon>Craniata</taxon>
        <taxon>Vertebrata</taxon>
        <taxon>Euteleostomi</taxon>
        <taxon>Mammalia</taxon>
        <taxon>Eutheria</taxon>
        <taxon>Laurasiatheria</taxon>
        <taxon>Artiodactyla</taxon>
        <taxon>Ruminantia</taxon>
        <taxon>Pecora</taxon>
        <taxon>Bovidae</taxon>
        <taxon>Bovinae</taxon>
        <taxon>Bos</taxon>
    </lineage>
</organism>
<reference evidence="2" key="1">
    <citation type="submission" date="2019-10" db="EMBL/GenBank/DDBJ databases">
        <title>The sequence and de novo assembly of the wild yak genome.</title>
        <authorList>
            <person name="Liu Y."/>
        </authorList>
    </citation>
    <scope>NUCLEOTIDE SEQUENCE [LARGE SCALE GENOMIC DNA]</scope>
    <source>
        <strain evidence="2">WY2019</strain>
    </source>
</reference>
<protein>
    <submittedName>
        <fullName evidence="2">Uncharacterized protein</fullName>
    </submittedName>
</protein>
<feature type="region of interest" description="Disordered" evidence="1">
    <location>
        <begin position="1"/>
        <end position="22"/>
    </location>
</feature>
<name>A0A6B0S8Q4_9CETA</name>
<dbReference type="Proteomes" id="UP000322234">
    <property type="component" value="Unassembled WGS sequence"/>
</dbReference>
<dbReference type="EMBL" id="VBQZ03000374">
    <property type="protein sequence ID" value="MXQ99199.1"/>
    <property type="molecule type" value="Genomic_DNA"/>
</dbReference>
<gene>
    <name evidence="2" type="ORF">E5288_WYG016645</name>
</gene>
<sequence length="315" mass="35452">MALIPSETQGVPPKDESTASETSIRSSLYDYTLTRDLVLRSMIEEYAFQALSEDLVIKRPCYKYSVPETDELQTYYNPNFKRGHPQLLLRMQRRVGINNVSPISSLVQDNKKHVKASVNKDDCNSEFLPETSGDSAFSTSTCLSVPFIQKLHASQIVTNANALFHVTYLPGSSPISVRQTDQIVVDQPAVLKILSIFNWHSHSSHTQVNGHVEDFATTATSTSQNHFVSPLHSIYSRLMVEPSKFPVRHSDMSGHDSHFPNLQERSNSWFSVPAIDYTSASSLSSKLINNHHYMKTMLIKTDLSNTCQIMEPKED</sequence>
<accession>A0A6B0S8Q4</accession>
<evidence type="ECO:0000313" key="2">
    <source>
        <dbReference type="EMBL" id="MXQ99199.1"/>
    </source>
</evidence>
<comment type="caution">
    <text evidence="2">The sequence shown here is derived from an EMBL/GenBank/DDBJ whole genome shotgun (WGS) entry which is preliminary data.</text>
</comment>
<evidence type="ECO:0000313" key="3">
    <source>
        <dbReference type="Proteomes" id="UP000322234"/>
    </source>
</evidence>